<dbReference type="SUPFAM" id="SSF50370">
    <property type="entry name" value="Ricin B-like lectins"/>
    <property type="match status" value="4"/>
</dbReference>
<evidence type="ECO:0000256" key="3">
    <source>
        <dbReference type="SAM" id="SignalP"/>
    </source>
</evidence>
<evidence type="ECO:0000256" key="1">
    <source>
        <dbReference type="ARBA" id="ARBA00010646"/>
    </source>
</evidence>
<dbReference type="PANTHER" id="PTHR34135">
    <property type="entry name" value="LYSOZYME"/>
    <property type="match status" value="1"/>
</dbReference>
<gene>
    <name evidence="5" type="ORF">ACFQY8_02935</name>
</gene>
<evidence type="ECO:0000313" key="6">
    <source>
        <dbReference type="Proteomes" id="UP001597036"/>
    </source>
</evidence>
<proteinExistence type="inferred from homology"/>
<dbReference type="InterPro" id="IPR000772">
    <property type="entry name" value="Ricin_B_lectin"/>
</dbReference>
<comment type="similarity">
    <text evidence="1">Belongs to the glycosyl hydrolase 25 family.</text>
</comment>
<organism evidence="5 6">
    <name type="scientific">Alloscardovia venturai</name>
    <dbReference type="NCBI Taxonomy" id="1769421"/>
    <lineage>
        <taxon>Bacteria</taxon>
        <taxon>Bacillati</taxon>
        <taxon>Actinomycetota</taxon>
        <taxon>Actinomycetes</taxon>
        <taxon>Bifidobacteriales</taxon>
        <taxon>Bifidobacteriaceae</taxon>
        <taxon>Alloscardovia</taxon>
    </lineage>
</organism>
<keyword evidence="6" id="KW-1185">Reference proteome</keyword>
<dbReference type="PANTHER" id="PTHR34135:SF2">
    <property type="entry name" value="LYSOZYME"/>
    <property type="match status" value="1"/>
</dbReference>
<feature type="domain" description="Ricin B lectin" evidence="4">
    <location>
        <begin position="559"/>
        <end position="697"/>
    </location>
</feature>
<dbReference type="CDD" id="cd00161">
    <property type="entry name" value="beta-trefoil_Ricin-like"/>
    <property type="match status" value="4"/>
</dbReference>
<feature type="region of interest" description="Disordered" evidence="2">
    <location>
        <begin position="37"/>
        <end position="67"/>
    </location>
</feature>
<comment type="caution">
    <text evidence="5">The sequence shown here is derived from an EMBL/GenBank/DDBJ whole genome shotgun (WGS) entry which is preliminary data.</text>
</comment>
<dbReference type="SUPFAM" id="SSF51445">
    <property type="entry name" value="(Trans)glycosidases"/>
    <property type="match status" value="1"/>
</dbReference>
<dbReference type="PROSITE" id="PS51904">
    <property type="entry name" value="GLYCOSYL_HYDROL_F25_2"/>
    <property type="match status" value="1"/>
</dbReference>
<feature type="compositionally biased region" description="Basic and acidic residues" evidence="2">
    <location>
        <begin position="105"/>
        <end position="115"/>
    </location>
</feature>
<feature type="domain" description="Ricin B lectin" evidence="4">
    <location>
        <begin position="415"/>
        <end position="551"/>
    </location>
</feature>
<dbReference type="Pfam" id="PF14200">
    <property type="entry name" value="RicinB_lectin_2"/>
    <property type="match status" value="5"/>
</dbReference>
<dbReference type="Pfam" id="PF01183">
    <property type="entry name" value="Glyco_hydro_25"/>
    <property type="match status" value="1"/>
</dbReference>
<dbReference type="SMART" id="SM00458">
    <property type="entry name" value="RICIN"/>
    <property type="match status" value="4"/>
</dbReference>
<name>A0ABW2Y3T9_9BIFI</name>
<protein>
    <submittedName>
        <fullName evidence="5">RICIN domain-containing protein</fullName>
    </submittedName>
</protein>
<dbReference type="InterPro" id="IPR035992">
    <property type="entry name" value="Ricin_B-like_lectins"/>
</dbReference>
<feature type="domain" description="Ricin B lectin" evidence="4">
    <location>
        <begin position="719"/>
        <end position="858"/>
    </location>
</feature>
<accession>A0ABW2Y3T9</accession>
<dbReference type="Gene3D" id="3.20.20.80">
    <property type="entry name" value="Glycosidases"/>
    <property type="match status" value="1"/>
</dbReference>
<evidence type="ECO:0000256" key="2">
    <source>
        <dbReference type="SAM" id="MobiDB-lite"/>
    </source>
</evidence>
<dbReference type="InterPro" id="IPR017853">
    <property type="entry name" value="GH"/>
</dbReference>
<feature type="chain" id="PRO_5045103667" evidence="3">
    <location>
        <begin position="31"/>
        <end position="1010"/>
    </location>
</feature>
<dbReference type="PROSITE" id="PS50231">
    <property type="entry name" value="RICIN_B_LECTIN"/>
    <property type="match status" value="4"/>
</dbReference>
<feature type="compositionally biased region" description="Basic and acidic residues" evidence="2">
    <location>
        <begin position="125"/>
        <end position="140"/>
    </location>
</feature>
<dbReference type="InterPro" id="IPR002053">
    <property type="entry name" value="Glyco_hydro_25"/>
</dbReference>
<keyword evidence="3" id="KW-0732">Signal</keyword>
<dbReference type="Proteomes" id="UP001597036">
    <property type="component" value="Unassembled WGS sequence"/>
</dbReference>
<feature type="signal peptide" evidence="3">
    <location>
        <begin position="1"/>
        <end position="30"/>
    </location>
</feature>
<evidence type="ECO:0000313" key="5">
    <source>
        <dbReference type="EMBL" id="MFD0704705.1"/>
    </source>
</evidence>
<sequence>MKKLTKNAVVAAIAAIMAVGGVSIPQAAYAADETVADNLGSSSEVSSSSIPENPQEKLPESISQSVPDDATVVSENLAADDSGNVYDIKTGDKVTDPNIVGTQDKQPEPLAKTDGESFIPVPVSEVKEQIDKQTEEDATHTENSSSRRTRAAQSATHITNVSLPNNSYGAHWGTYNGTPAFFQNNGQLFVQQAKGVIDVSYAQGNINWDAVKATGNVQGVIVRAGYGWGNGPDNWARRNISELKRLGIPFGVYWYSYSSSTGESVKEANSLADVLRDLGVSAQDMAYPVFYDMERWTWTGHAPSTNPNVNAQLVSSFKSTMSARGYTNTSVYSYTSYLNSNLKSSYIWQNTSWVAQYGAYMGFTAWNTNSRGWQYSSSGKVNGISGNVDINAFGNASYVAEFDVRSLPMVTIPNGNYYIDSKLSEKISVDIPSASTNSGTQMQVYTYNNSAAQQFKFTRQSDGSYTIVNANSGKAIDVSSADAKNNAKLQQWDSNGSTAQRWFIRESGEGYILQSALGNWVMDLAGASTSNGTAVQLYTPNNSNAQKFYLASTQSLTDNQTVKIVSALNTSKSLDIESASSNDGLPIRLWGWNGSNAQLYIARQVGNGTFTLVNKSSGKVIDVAWNNTDNGASIDQYSSNNTSAQQWIVRKNTDGTYSFQGRGSGKFMEVPGANSTSGSYVKTYVGNGTTAQNWRVSTPSSSDIHDAHFALDHYSDLPDGTYNFARSTNVNKVLDISGASHADAANAQIYSANDTDAQSWIISHDSEGYVIITNKESRKVLDVNSGIARNAQNVQQYAANGTDAQRWIAVKNSDGSYTFHSGLNVSFVMDVTSNGVSNGTNVQLYTANGTTAQKWKLLTYAQAHASTISNGTYQFVRPQKSTAVMDLSSGSFANYTNIRIWSSNGSDAQKWVITHNAEGYITITSKKTGKALDLDSAIARSGQNIQQYDSNGSYAQQWIAIQNSNGTYTFLSRVNQSFALDVSANNTANNTNVQLWERNNSQGQQWLLKR</sequence>
<reference evidence="6" key="1">
    <citation type="journal article" date="2019" name="Int. J. Syst. Evol. Microbiol.">
        <title>The Global Catalogue of Microorganisms (GCM) 10K type strain sequencing project: providing services to taxonomists for standard genome sequencing and annotation.</title>
        <authorList>
            <consortium name="The Broad Institute Genomics Platform"/>
            <consortium name="The Broad Institute Genome Sequencing Center for Infectious Disease"/>
            <person name="Wu L."/>
            <person name="Ma J."/>
        </authorList>
    </citation>
    <scope>NUCLEOTIDE SEQUENCE [LARGE SCALE GENOMIC DNA]</scope>
    <source>
        <strain evidence="6">CCM 8604</strain>
    </source>
</reference>
<dbReference type="Gene3D" id="2.80.10.50">
    <property type="match status" value="12"/>
</dbReference>
<dbReference type="EMBL" id="JBHTHQ010000013">
    <property type="protein sequence ID" value="MFD0704705.1"/>
    <property type="molecule type" value="Genomic_DNA"/>
</dbReference>
<evidence type="ECO:0000259" key="4">
    <source>
        <dbReference type="SMART" id="SM00458"/>
    </source>
</evidence>
<feature type="region of interest" description="Disordered" evidence="2">
    <location>
        <begin position="96"/>
        <end position="155"/>
    </location>
</feature>
<feature type="domain" description="Ricin B lectin" evidence="4">
    <location>
        <begin position="870"/>
        <end position="1009"/>
    </location>
</feature>
<dbReference type="RefSeq" id="WP_377938420.1">
    <property type="nucleotide sequence ID" value="NZ_JBHTHQ010000013.1"/>
</dbReference>